<gene>
    <name evidence="2" type="ORF">D5H75_02035</name>
</gene>
<proteinExistence type="predicted"/>
<accession>A0A3A4BAI2</accession>
<organism evidence="2 3">
    <name type="scientific">Bailinhaonella thermotolerans</name>
    <dbReference type="NCBI Taxonomy" id="1070861"/>
    <lineage>
        <taxon>Bacteria</taxon>
        <taxon>Bacillati</taxon>
        <taxon>Actinomycetota</taxon>
        <taxon>Actinomycetes</taxon>
        <taxon>Streptosporangiales</taxon>
        <taxon>Streptosporangiaceae</taxon>
        <taxon>Bailinhaonella</taxon>
    </lineage>
</organism>
<dbReference type="AlphaFoldDB" id="A0A3A4BAI2"/>
<sequence length="159" mass="16212">MAVLLWAAAACGGAEPAATTPAGGGGASAADARNAEKAREFSQCMRENGIPGFPDPGPDGKLPAAPLRGLSVDEATQEKALNACREHMPSGMLGGQEDPKVQDQRRKFAQCMRDNGVADFPDPDPEGGFGDGAGFDTGDPSVQKAAEACEPLLTGEGGR</sequence>
<protein>
    <submittedName>
        <fullName evidence="2">Uncharacterized protein</fullName>
    </submittedName>
</protein>
<feature type="compositionally biased region" description="Basic and acidic residues" evidence="1">
    <location>
        <begin position="97"/>
        <end position="106"/>
    </location>
</feature>
<evidence type="ECO:0000313" key="2">
    <source>
        <dbReference type="EMBL" id="RJL35593.1"/>
    </source>
</evidence>
<reference evidence="2 3" key="1">
    <citation type="submission" date="2018-09" db="EMBL/GenBank/DDBJ databases">
        <title>YIM 75507 draft genome.</title>
        <authorList>
            <person name="Tang S."/>
            <person name="Feng Y."/>
        </authorList>
    </citation>
    <scope>NUCLEOTIDE SEQUENCE [LARGE SCALE GENOMIC DNA]</scope>
    <source>
        <strain evidence="2 3">YIM 75507</strain>
    </source>
</reference>
<dbReference type="Proteomes" id="UP000265768">
    <property type="component" value="Unassembled WGS sequence"/>
</dbReference>
<dbReference type="EMBL" id="QZEY01000001">
    <property type="protein sequence ID" value="RJL35593.1"/>
    <property type="molecule type" value="Genomic_DNA"/>
</dbReference>
<keyword evidence="3" id="KW-1185">Reference proteome</keyword>
<feature type="region of interest" description="Disordered" evidence="1">
    <location>
        <begin position="13"/>
        <end position="67"/>
    </location>
</feature>
<feature type="region of interest" description="Disordered" evidence="1">
    <location>
        <begin position="86"/>
        <end position="159"/>
    </location>
</feature>
<evidence type="ECO:0000256" key="1">
    <source>
        <dbReference type="SAM" id="MobiDB-lite"/>
    </source>
</evidence>
<comment type="caution">
    <text evidence="2">The sequence shown here is derived from an EMBL/GenBank/DDBJ whole genome shotgun (WGS) entry which is preliminary data.</text>
</comment>
<name>A0A3A4BAI2_9ACTN</name>
<evidence type="ECO:0000313" key="3">
    <source>
        <dbReference type="Proteomes" id="UP000265768"/>
    </source>
</evidence>